<dbReference type="CDD" id="cd09626">
    <property type="entry name" value="DOMON_glucodextranase_like"/>
    <property type="match status" value="1"/>
</dbReference>
<dbReference type="InterPro" id="IPR019563">
    <property type="entry name" value="GH97_catalytic"/>
</dbReference>
<dbReference type="PATRIC" id="fig|1227455.4.peg.1080"/>
<dbReference type="PANTHER" id="PTHR35803">
    <property type="entry name" value="GLUCAN 1,4-ALPHA-GLUCOSIDASE SUSB-RELATED"/>
    <property type="match status" value="1"/>
</dbReference>
<dbReference type="Gene3D" id="2.60.120.260">
    <property type="entry name" value="Galactose-binding domain-like"/>
    <property type="match status" value="1"/>
</dbReference>
<evidence type="ECO:0000259" key="4">
    <source>
        <dbReference type="PROSITE" id="PS51175"/>
    </source>
</evidence>
<gene>
    <name evidence="5" type="ORF">C449_05317</name>
</gene>
<dbReference type="InterPro" id="IPR013780">
    <property type="entry name" value="Glyco_hydro_b"/>
</dbReference>
<dbReference type="STRING" id="1227455.C449_05317"/>
<keyword evidence="2" id="KW-0326">Glycosidase</keyword>
<dbReference type="Gene3D" id="2.70.98.10">
    <property type="match status" value="1"/>
</dbReference>
<feature type="compositionally biased region" description="Basic and acidic residues" evidence="3">
    <location>
        <begin position="847"/>
        <end position="861"/>
    </location>
</feature>
<dbReference type="GO" id="GO:0030246">
    <property type="term" value="F:carbohydrate binding"/>
    <property type="evidence" value="ECO:0007669"/>
    <property type="project" value="InterPro"/>
</dbReference>
<organism evidence="5 6">
    <name type="scientific">Halococcus saccharolyticus DSM 5350</name>
    <dbReference type="NCBI Taxonomy" id="1227455"/>
    <lineage>
        <taxon>Archaea</taxon>
        <taxon>Methanobacteriati</taxon>
        <taxon>Methanobacteriota</taxon>
        <taxon>Stenosarchaea group</taxon>
        <taxon>Halobacteria</taxon>
        <taxon>Halobacteriales</taxon>
        <taxon>Halococcaceae</taxon>
        <taxon>Halococcus</taxon>
    </lineage>
</organism>
<sequence>MMFDEGSQHTSQRIGRRQFVGGLTSLAAASAFSLSVSDAAAAQVTAGDDSPTQTVTSPDGTVAVTVDVTDGVPSYRIAHGGTTVIENSTLGFEFENQPAFRDGVTVTGTERSTVDETWTPVWDRYDEIREHYAELRLGLRESGGSGRALTLAVRAFDDGVGFRFVFPEDSGFGEFTISAERTQFAFADDSTAWWIQSDFNSYEYAYEETPLSEIGSQSPTGGAHTPITMKTAEDRYVSVHEANLVDYASMAVRPVSNGSTTFESNLAPLPDGTKVTASAPHRTPWRTVQLGERPGDLVESNLVVNLNEPRDPEAFPQGTDWIEPQKFIGIWWLMITGRADWEYTGPETGNHGAQTGRMKQYMEFASEHEIPSVLVEGWNEGWDSYPGDGSTMDFDDPYPDFDWQEVVDFGRELDPSVEMTAHNETAGNVSNYESQLDDDPNPFADYDEKGIRSIKTGYVADSGVSIDGTTYNHHCQALVNHHHLVYREAAKHRQMLEVHEPIKPTGERRTYPNVMTREGVLGQEYDSFGYIDPSHHVTFPFTRMLGGPVEFTPGIFDMDSGSGGIETTRAKQLAMYPTYFSGLHMAADLPSSYLADRPATLETDAVAQAEFGEIEGFPTGARWANAQGERYVRVDPNNAGTGASVSWTIENVESAGEYELHLRYASDAEDNAVPADTDRTATVTVDGSARTHLTFPPTEYWDEWTAISTTISLAAGENTISVSLADGDSGGFNLDSIAVTETGESMPAPETAPIRGPTVEEFQFIEDVPAAGWDDTRVLDAAIGEYTVTARQKDEEWYVGAMTDENGRALDVPLDFLAPGKRKGHRVNGEKDERGGRGRGNGNGRGKGHEKSKGRGHDDHRGKGKGHGKASGNGHEKHDEEDERGDQKVPNGPKYVAEIYSDGIDAAYDANLADVRVDEAIVTPRTTLLASMVETGGTAVRFRRATDGEVGELPRYERPTQEVDVAIADEVFVQETFITATGSNASDFIGGTTVEIAVDGEVASSANVRFPPNTTDASYTFSSTIDEPGTYDVRVRTTDGTTLAAETVTIKPPATVADISDPSGDDDGPGGYTYPTADAFRSGAFDLQSFVVEQTPSIYEFTFEVENLYNAFGSSRGFSPQMFVLWVRDPAKSGGSTSSLDDLGATVEFEQPWHYRLEISGFTKSIVDATGAPVTNADDNTVSLNESVDMSAGTITLTLDRDAFDGVDTADLEVIAMVQSEDRGTLRPVAEQKGAYVFGGAKSGAADVAPRIVDLITPDGVSQPAALSYSAGQRATLPFRSL</sequence>
<dbReference type="Pfam" id="PF14509">
    <property type="entry name" value="GH97_C"/>
    <property type="match status" value="1"/>
</dbReference>
<dbReference type="InterPro" id="IPR019248">
    <property type="entry name" value="Glucodextran_C"/>
</dbReference>
<dbReference type="Gene3D" id="2.60.40.1180">
    <property type="entry name" value="Golgi alpha-mannosidase II"/>
    <property type="match status" value="1"/>
</dbReference>
<dbReference type="InterPro" id="IPR052720">
    <property type="entry name" value="Glycosyl_hydrolase_97"/>
</dbReference>
<dbReference type="Proteomes" id="UP000011669">
    <property type="component" value="Unassembled WGS sequence"/>
</dbReference>
<evidence type="ECO:0000256" key="3">
    <source>
        <dbReference type="SAM" id="MobiDB-lite"/>
    </source>
</evidence>
<proteinExistence type="predicted"/>
<evidence type="ECO:0000313" key="6">
    <source>
        <dbReference type="Proteomes" id="UP000011669"/>
    </source>
</evidence>
<evidence type="ECO:0000256" key="1">
    <source>
        <dbReference type="ARBA" id="ARBA00022801"/>
    </source>
</evidence>
<dbReference type="EMBL" id="AOMD01000015">
    <property type="protein sequence ID" value="EMA46098.1"/>
    <property type="molecule type" value="Genomic_DNA"/>
</dbReference>
<comment type="caution">
    <text evidence="5">The sequence shown here is derived from an EMBL/GenBank/DDBJ whole genome shotgun (WGS) entry which is preliminary data.</text>
</comment>
<keyword evidence="6" id="KW-1185">Reference proteome</keyword>
<dbReference type="PROSITE" id="PS51175">
    <property type="entry name" value="CBM6"/>
    <property type="match status" value="1"/>
</dbReference>
<protein>
    <submittedName>
        <fullName evidence="5">Alpha-glucosidase</fullName>
    </submittedName>
</protein>
<dbReference type="InterPro" id="IPR014718">
    <property type="entry name" value="GH-type_carb-bd"/>
</dbReference>
<feature type="compositionally biased region" description="Basic and acidic residues" evidence="3">
    <location>
        <begin position="827"/>
        <end position="836"/>
    </location>
</feature>
<dbReference type="PROSITE" id="PS51318">
    <property type="entry name" value="TAT"/>
    <property type="match status" value="1"/>
</dbReference>
<accession>M0ML57</accession>
<evidence type="ECO:0000256" key="2">
    <source>
        <dbReference type="ARBA" id="ARBA00023295"/>
    </source>
</evidence>
<dbReference type="Pfam" id="PF03422">
    <property type="entry name" value="CBM_6"/>
    <property type="match status" value="1"/>
</dbReference>
<dbReference type="InParanoid" id="M0ML57"/>
<name>M0ML57_9EURY</name>
<keyword evidence="1" id="KW-0378">Hydrolase</keyword>
<dbReference type="Gene3D" id="2.60.40.1190">
    <property type="match status" value="1"/>
</dbReference>
<dbReference type="InterPro" id="IPR029486">
    <property type="entry name" value="GH97_N"/>
</dbReference>
<dbReference type="Pfam" id="PF14508">
    <property type="entry name" value="GH97_N"/>
    <property type="match status" value="1"/>
</dbReference>
<dbReference type="SUPFAM" id="SSF49785">
    <property type="entry name" value="Galactose-binding domain-like"/>
    <property type="match status" value="1"/>
</dbReference>
<evidence type="ECO:0000313" key="5">
    <source>
        <dbReference type="EMBL" id="EMA46098.1"/>
    </source>
</evidence>
<dbReference type="Pfam" id="PF09985">
    <property type="entry name" value="Glucodextran_C"/>
    <property type="match status" value="1"/>
</dbReference>
<dbReference type="InterPro" id="IPR013785">
    <property type="entry name" value="Aldolase_TIM"/>
</dbReference>
<dbReference type="InterPro" id="IPR008979">
    <property type="entry name" value="Galactose-bd-like_sf"/>
</dbReference>
<dbReference type="GO" id="GO:0016798">
    <property type="term" value="F:hydrolase activity, acting on glycosyl bonds"/>
    <property type="evidence" value="ECO:0007669"/>
    <property type="project" value="UniProtKB-KW"/>
</dbReference>
<dbReference type="Gene3D" id="3.20.20.70">
    <property type="entry name" value="Aldolase class I"/>
    <property type="match status" value="1"/>
</dbReference>
<dbReference type="InterPro" id="IPR029483">
    <property type="entry name" value="GH97_C"/>
</dbReference>
<feature type="domain" description="CBM6" evidence="4">
    <location>
        <begin position="605"/>
        <end position="740"/>
    </location>
</feature>
<reference evidence="5 6" key="1">
    <citation type="journal article" date="2014" name="PLoS Genet.">
        <title>Phylogenetically driven sequencing of extremely halophilic archaea reveals strategies for static and dynamic osmo-response.</title>
        <authorList>
            <person name="Becker E.A."/>
            <person name="Seitzer P.M."/>
            <person name="Tritt A."/>
            <person name="Larsen D."/>
            <person name="Krusor M."/>
            <person name="Yao A.I."/>
            <person name="Wu D."/>
            <person name="Madern D."/>
            <person name="Eisen J.A."/>
            <person name="Darling A.E."/>
            <person name="Facciotti M.T."/>
        </authorList>
    </citation>
    <scope>NUCLEOTIDE SEQUENCE [LARGE SCALE GENOMIC DNA]</scope>
    <source>
        <strain evidence="5 6">DSM 5350</strain>
    </source>
</reference>
<feature type="region of interest" description="Disordered" evidence="3">
    <location>
        <begin position="817"/>
        <end position="893"/>
    </location>
</feature>
<dbReference type="Pfam" id="PF10566">
    <property type="entry name" value="Glyco_hydro_97"/>
    <property type="match status" value="1"/>
</dbReference>
<dbReference type="InterPro" id="IPR006311">
    <property type="entry name" value="TAT_signal"/>
</dbReference>
<dbReference type="SUPFAM" id="SSF49344">
    <property type="entry name" value="CBD9-like"/>
    <property type="match status" value="1"/>
</dbReference>
<dbReference type="InterPro" id="IPR005084">
    <property type="entry name" value="CBM6"/>
</dbReference>
<dbReference type="PANTHER" id="PTHR35803:SF1">
    <property type="entry name" value="GLUCAN 1,4-ALPHA-GLUCOSIDASE SUSB"/>
    <property type="match status" value="1"/>
</dbReference>